<dbReference type="InterPro" id="IPR019587">
    <property type="entry name" value="Polyketide_cyclase/dehydratase"/>
</dbReference>
<dbReference type="Gene3D" id="3.30.530.20">
    <property type="match status" value="1"/>
</dbReference>
<organism evidence="1 2">
    <name type="scientific">Nocardioides agariphilus</name>
    <dbReference type="NCBI Taxonomy" id="433664"/>
    <lineage>
        <taxon>Bacteria</taxon>
        <taxon>Bacillati</taxon>
        <taxon>Actinomycetota</taxon>
        <taxon>Actinomycetes</taxon>
        <taxon>Propionibacteriales</taxon>
        <taxon>Nocardioidaceae</taxon>
        <taxon>Nocardioides</taxon>
    </lineage>
</organism>
<protein>
    <submittedName>
        <fullName evidence="1">SRPBCC family protein</fullName>
    </submittedName>
</protein>
<evidence type="ECO:0000313" key="1">
    <source>
        <dbReference type="EMBL" id="MBF4769543.1"/>
    </source>
</evidence>
<dbReference type="SUPFAM" id="SSF55961">
    <property type="entry name" value="Bet v1-like"/>
    <property type="match status" value="1"/>
</dbReference>
<comment type="caution">
    <text evidence="1">The sequence shown here is derived from an EMBL/GenBank/DDBJ whole genome shotgun (WGS) entry which is preliminary data.</text>
</comment>
<evidence type="ECO:0000313" key="2">
    <source>
        <dbReference type="Proteomes" id="UP000660668"/>
    </source>
</evidence>
<dbReference type="Pfam" id="PF10604">
    <property type="entry name" value="Polyketide_cyc2"/>
    <property type="match status" value="1"/>
</dbReference>
<accession>A0A930YJU8</accession>
<dbReference type="AlphaFoldDB" id="A0A930YJU8"/>
<name>A0A930YJU8_9ACTN</name>
<proteinExistence type="predicted"/>
<keyword evidence="2" id="KW-1185">Reference proteome</keyword>
<dbReference type="RefSeq" id="WP_194697690.1">
    <property type="nucleotide sequence ID" value="NZ_JADKPO010000027.1"/>
</dbReference>
<gene>
    <name evidence="1" type="ORF">ISU10_17380</name>
</gene>
<reference evidence="1" key="1">
    <citation type="submission" date="2020-11" db="EMBL/GenBank/DDBJ databases">
        <title>Nocardioides cynanchi sp. nov., isolated from soil of rhizosphere of Cynanchum wilfordii.</title>
        <authorList>
            <person name="Lee J.-S."/>
            <person name="Suh M.K."/>
            <person name="Kim J.-S."/>
        </authorList>
    </citation>
    <scope>NUCLEOTIDE SEQUENCE</scope>
    <source>
        <strain evidence="1">KCTC 19276</strain>
    </source>
</reference>
<sequence length="161" mass="17948">MPGHASGHRVEASRIVAVEPELAFDRLISAPLTEIFSRRFAAFPAIREVRDQPESWGVVGQTRTIVLTDGGRLRETLTEVDRPRSYSYVLDEINGPLRPFVTTVDGTWSVTAEGEGSMVGWSWTLHPKRAPGRLTMNVLGRMWKGYAERGLAELETILTRG</sequence>
<dbReference type="Proteomes" id="UP000660668">
    <property type="component" value="Unassembled WGS sequence"/>
</dbReference>
<dbReference type="InterPro" id="IPR023393">
    <property type="entry name" value="START-like_dom_sf"/>
</dbReference>
<dbReference type="EMBL" id="JADKPO010000027">
    <property type="protein sequence ID" value="MBF4769543.1"/>
    <property type="molecule type" value="Genomic_DNA"/>
</dbReference>